<dbReference type="AlphaFoldDB" id="A0A1D8CXL3"/>
<evidence type="ECO:0000313" key="2">
    <source>
        <dbReference type="Proteomes" id="UP000095185"/>
    </source>
</evidence>
<dbReference type="Proteomes" id="UP000095185">
    <property type="component" value="Chromosome"/>
</dbReference>
<organism evidence="1 2">
    <name type="scientific">Chlorobaculum limnaeum</name>
    <dbReference type="NCBI Taxonomy" id="274537"/>
    <lineage>
        <taxon>Bacteria</taxon>
        <taxon>Pseudomonadati</taxon>
        <taxon>Chlorobiota</taxon>
        <taxon>Chlorobiia</taxon>
        <taxon>Chlorobiales</taxon>
        <taxon>Chlorobiaceae</taxon>
        <taxon>Chlorobaculum</taxon>
    </lineage>
</organism>
<dbReference type="OrthoDB" id="9553718at2"/>
<name>A0A1D8CXL3_CHLLM</name>
<keyword evidence="2" id="KW-1185">Reference proteome</keyword>
<dbReference type="SUPFAM" id="SSF53448">
    <property type="entry name" value="Nucleotide-diphospho-sugar transferases"/>
    <property type="match status" value="1"/>
</dbReference>
<accession>A0A1D8CXL3</accession>
<protein>
    <recommendedName>
        <fullName evidence="3">Nucleotide-diphospho-sugar transferase domain-containing protein</fullName>
    </recommendedName>
</protein>
<dbReference type="InterPro" id="IPR029044">
    <property type="entry name" value="Nucleotide-diphossugar_trans"/>
</dbReference>
<dbReference type="RefSeq" id="WP_069808572.1">
    <property type="nucleotide sequence ID" value="NZ_CP017305.1"/>
</dbReference>
<dbReference type="EMBL" id="CP017305">
    <property type="protein sequence ID" value="AOS82841.1"/>
    <property type="molecule type" value="Genomic_DNA"/>
</dbReference>
<proteinExistence type="predicted"/>
<sequence length="278" mass="32292">MKAYSDHCEFIQTSFALSDDPDTRISMKTLLWEKAVEEAKDKPLVLLDGDTLVTGDVSRYFEERFDIGFTVKDEQVPNNSGVILVKTPKNSRLFFQKWREQTIALLRDPERYDESIRLCGGIDQMAFVNIIGFKRETGRYNVTYGNIQLVVQTFPCSVLNQTRSVPVVPEAVIYHYKGGWRRILTDGGLFTRKRPKKDSFEMYLLYMKTFLSAVNKIVVQQKNFDIRNMGVFLPFYITSDGRGTFAGYTRYVIFYRLNKFLIKLSRRIFGKKKSISSH</sequence>
<evidence type="ECO:0000313" key="1">
    <source>
        <dbReference type="EMBL" id="AOS82841.1"/>
    </source>
</evidence>
<gene>
    <name evidence="1" type="ORF">BIU88_00940</name>
</gene>
<evidence type="ECO:0008006" key="3">
    <source>
        <dbReference type="Google" id="ProtNLM"/>
    </source>
</evidence>
<reference evidence="1" key="1">
    <citation type="submission" date="2016-09" db="EMBL/GenBank/DDBJ databases">
        <title>Genome sequence of Chlorobaculum limnaeum.</title>
        <authorList>
            <person name="Liu Z."/>
            <person name="Tank M."/>
            <person name="Bryant D.A."/>
        </authorList>
    </citation>
    <scope>NUCLEOTIDE SEQUENCE [LARGE SCALE GENOMIC DNA]</scope>
    <source>
        <strain evidence="1">DSM 1677</strain>
    </source>
</reference>
<dbReference type="KEGG" id="clz:BIU88_00940"/>